<reference evidence="2" key="1">
    <citation type="submission" date="2018-04" db="EMBL/GenBank/DDBJ databases">
        <title>Transcriptome of Schizaphis graminum biotype I.</title>
        <authorList>
            <person name="Scully E.D."/>
            <person name="Geib S.M."/>
            <person name="Palmer N.A."/>
            <person name="Koch K."/>
            <person name="Bradshaw J."/>
            <person name="Heng-Moss T."/>
            <person name="Sarath G."/>
        </authorList>
    </citation>
    <scope>NUCLEOTIDE SEQUENCE</scope>
</reference>
<keyword evidence="1" id="KW-0812">Transmembrane</keyword>
<keyword evidence="1" id="KW-0472">Membrane</keyword>
<name>A0A2S2NX35_SCHGA</name>
<evidence type="ECO:0000313" key="2">
    <source>
        <dbReference type="EMBL" id="MBY21694.1"/>
    </source>
</evidence>
<protein>
    <submittedName>
        <fullName evidence="2">Uncharacterized protein</fullName>
    </submittedName>
</protein>
<feature type="transmembrane region" description="Helical" evidence="1">
    <location>
        <begin position="41"/>
        <end position="62"/>
    </location>
</feature>
<dbReference type="AlphaFoldDB" id="A0A2S2NX35"/>
<evidence type="ECO:0000256" key="1">
    <source>
        <dbReference type="SAM" id="Phobius"/>
    </source>
</evidence>
<proteinExistence type="predicted"/>
<feature type="transmembrane region" description="Helical" evidence="1">
    <location>
        <begin position="74"/>
        <end position="92"/>
    </location>
</feature>
<gene>
    <name evidence="2" type="ORF">g.124820</name>
</gene>
<dbReference type="EMBL" id="GGMR01009075">
    <property type="protein sequence ID" value="MBY21694.1"/>
    <property type="molecule type" value="Transcribed_RNA"/>
</dbReference>
<accession>A0A2S2NX35</accession>
<organism evidence="2">
    <name type="scientific">Schizaphis graminum</name>
    <name type="common">Green bug aphid</name>
    <dbReference type="NCBI Taxonomy" id="13262"/>
    <lineage>
        <taxon>Eukaryota</taxon>
        <taxon>Metazoa</taxon>
        <taxon>Ecdysozoa</taxon>
        <taxon>Arthropoda</taxon>
        <taxon>Hexapoda</taxon>
        <taxon>Insecta</taxon>
        <taxon>Pterygota</taxon>
        <taxon>Neoptera</taxon>
        <taxon>Paraneoptera</taxon>
        <taxon>Hemiptera</taxon>
        <taxon>Sternorrhyncha</taxon>
        <taxon>Aphidomorpha</taxon>
        <taxon>Aphidoidea</taxon>
        <taxon>Aphididae</taxon>
        <taxon>Aphidini</taxon>
        <taxon>Schizaphis</taxon>
    </lineage>
</organism>
<sequence>MAKFNGQDVIINLELFRKLQFYQIFDSSEGIKIFRWNIHQLFFAVYAVISICIQSYGFSTSFSTKCNPISNIDYFLIIYTSINVYISCWKLFKCLNDRDRFLDLFKIMQFNFLTTTKCSKYGKVLYKHHDETKKFINYFLICAVVISIQWFSFPLVYNEIVNLENSNIRAKNIMNLCFGVTTKTYNHNIFIFYLIEIANALLILYFLTMFDVLSISLCSANVSQQRVLINAFNNIGYEDKPQISKIFKVFKHYKRKKH</sequence>
<feature type="transmembrane region" description="Helical" evidence="1">
    <location>
        <begin position="135"/>
        <end position="157"/>
    </location>
</feature>
<feature type="transmembrane region" description="Helical" evidence="1">
    <location>
        <begin position="189"/>
        <end position="207"/>
    </location>
</feature>
<keyword evidence="1" id="KW-1133">Transmembrane helix</keyword>